<evidence type="ECO:0000256" key="1">
    <source>
        <dbReference type="SAM" id="MobiDB-lite"/>
    </source>
</evidence>
<feature type="non-terminal residue" evidence="2">
    <location>
        <position position="110"/>
    </location>
</feature>
<protein>
    <submittedName>
        <fullName evidence="2">Uncharacterized protein</fullName>
    </submittedName>
</protein>
<dbReference type="Proteomes" id="UP000053864">
    <property type="component" value="Unassembled WGS sequence"/>
</dbReference>
<proteinExistence type="predicted"/>
<organism evidence="2">
    <name type="scientific">Phytophthora nicotianae</name>
    <name type="common">Potato buckeye rot agent</name>
    <name type="synonym">Phytophthora parasitica</name>
    <dbReference type="NCBI Taxonomy" id="4792"/>
    <lineage>
        <taxon>Eukaryota</taxon>
        <taxon>Sar</taxon>
        <taxon>Stramenopiles</taxon>
        <taxon>Oomycota</taxon>
        <taxon>Peronosporomycetes</taxon>
        <taxon>Peronosporales</taxon>
        <taxon>Peronosporaceae</taxon>
        <taxon>Phytophthora</taxon>
    </lineage>
</organism>
<reference evidence="2" key="1">
    <citation type="submission" date="2013-11" db="EMBL/GenBank/DDBJ databases">
        <title>The Genome Sequence of Phytophthora parasitica CJ05E6.</title>
        <authorList>
            <consortium name="The Broad Institute Genomics Platform"/>
            <person name="Russ C."/>
            <person name="Tyler B."/>
            <person name="Panabieres F."/>
            <person name="Shan W."/>
            <person name="Tripathy S."/>
            <person name="Grunwald N."/>
            <person name="Machado M."/>
            <person name="Johnson C.S."/>
            <person name="Arredondo F."/>
            <person name="Hong C."/>
            <person name="Coffey M."/>
            <person name="Young S.K."/>
            <person name="Zeng Q."/>
            <person name="Gargeya S."/>
            <person name="Fitzgerald M."/>
            <person name="Abouelleil A."/>
            <person name="Alvarado L."/>
            <person name="Chapman S.B."/>
            <person name="Gainer-Dewar J."/>
            <person name="Goldberg J."/>
            <person name="Griggs A."/>
            <person name="Gujja S."/>
            <person name="Hansen M."/>
            <person name="Howarth C."/>
            <person name="Imamovic A."/>
            <person name="Ireland A."/>
            <person name="Larimer J."/>
            <person name="McCowan C."/>
            <person name="Murphy C."/>
            <person name="Pearson M."/>
            <person name="Poon T.W."/>
            <person name="Priest M."/>
            <person name="Roberts A."/>
            <person name="Saif S."/>
            <person name="Shea T."/>
            <person name="Sykes S."/>
            <person name="Wortman J."/>
            <person name="Nusbaum C."/>
            <person name="Birren B."/>
        </authorList>
    </citation>
    <scope>NUCLEOTIDE SEQUENCE [LARGE SCALE GENOMIC DNA]</scope>
    <source>
        <strain evidence="2">CJ05E6</strain>
    </source>
</reference>
<gene>
    <name evidence="2" type="ORF">L916_16602</name>
</gene>
<accession>W2IA95</accession>
<name>W2IA95_PHYNI</name>
<sequence length="110" mass="12674">MADSDTEELLSERGDDDELDSSTLSKWKFVDETLVELGIDDVEQYLLAKARLEVPRVTERLMTRMYGKHSRLLQPELPVEDIIQLWLDPTVLMLTKQHINANLDANEFAT</sequence>
<dbReference type="VEuPathDB" id="FungiDB:PPTG_12710"/>
<evidence type="ECO:0000313" key="2">
    <source>
        <dbReference type="EMBL" id="ETL30412.1"/>
    </source>
</evidence>
<dbReference type="AlphaFoldDB" id="W2IA95"/>
<dbReference type="EMBL" id="KI675294">
    <property type="protein sequence ID" value="ETL30412.1"/>
    <property type="molecule type" value="Genomic_DNA"/>
</dbReference>
<feature type="region of interest" description="Disordered" evidence="1">
    <location>
        <begin position="1"/>
        <end position="20"/>
    </location>
</feature>